<evidence type="ECO:0000256" key="2">
    <source>
        <dbReference type="SAM" id="Phobius"/>
    </source>
</evidence>
<keyword evidence="2" id="KW-0472">Membrane</keyword>
<sequence>MAKNIKIDFSKLDEQNKIHMREYQEKLIKELGDIVDVIKRYNPDSKISKDKVTDPGTWTMQHVVPSTGRSSPNIALKVPGKANEVSTGIRQSLKIEGNENLFSYLKHQLDEAIDKAPKEEKEKLKGLKEYVDLLNLQVISKIAEMGAIDNLDKFKRHFHEIYKNDNSSRQDLQAQRICQEIDLCITQLGKCLEKYSLDFLSNGGTLDNHTTADAGRLRKEVKSLYKEIVASVKELDKSGYLIRGENGKYIPKILNELKAVEGCFQHKNNLSFDLPTAGQTKSQMARKLTTLGLGITSLTCGVLATGCAVASFINPTGPVATGPAALALGGTAVVTGAAASGTTIINGAYNYLMYRVPFSTDEKITIGLTGASFLVAGAGVASNLTSALPVLVATVQQTNDTAKTVISAGMIGKGVSEGLSKKNLQKEIDRHTEDPQSNPSPSRNTP</sequence>
<proteinExistence type="predicted"/>
<dbReference type="Proteomes" id="UP000054422">
    <property type="component" value="Unassembled WGS sequence"/>
</dbReference>
<feature type="compositionally biased region" description="Polar residues" evidence="1">
    <location>
        <begin position="435"/>
        <end position="446"/>
    </location>
</feature>
<evidence type="ECO:0000313" key="3">
    <source>
        <dbReference type="EMBL" id="KGP62409.1"/>
    </source>
</evidence>
<comment type="caution">
    <text evidence="3">The sequence shown here is derived from an EMBL/GenBank/DDBJ whole genome shotgun (WGS) entry which is preliminary data.</text>
</comment>
<dbReference type="AlphaFoldDB" id="A0A0A2SSN7"/>
<accession>A0A0A2SSN7</accession>
<keyword evidence="2" id="KW-0812">Transmembrane</keyword>
<feature type="transmembrane region" description="Helical" evidence="2">
    <location>
        <begin position="325"/>
        <end position="352"/>
    </location>
</feature>
<evidence type="ECO:0000256" key="1">
    <source>
        <dbReference type="SAM" id="MobiDB-lite"/>
    </source>
</evidence>
<feature type="region of interest" description="Disordered" evidence="1">
    <location>
        <begin position="417"/>
        <end position="446"/>
    </location>
</feature>
<feature type="transmembrane region" description="Helical" evidence="2">
    <location>
        <begin position="291"/>
        <end position="313"/>
    </location>
</feature>
<protein>
    <submittedName>
        <fullName evidence="3">Uncharacterized protein</fullName>
    </submittedName>
</protein>
<evidence type="ECO:0000313" key="4">
    <source>
        <dbReference type="Proteomes" id="UP000054422"/>
    </source>
</evidence>
<feature type="compositionally biased region" description="Basic and acidic residues" evidence="1">
    <location>
        <begin position="424"/>
        <end position="434"/>
    </location>
</feature>
<reference evidence="3 4" key="1">
    <citation type="submission" date="2014-05" db="EMBL/GenBank/DDBJ databases">
        <authorList>
            <person name="Rizzardi K."/>
            <person name="Winiecka-Krusnell J."/>
            <person name="Ramliden M."/>
            <person name="Alm E."/>
            <person name="Andersson S."/>
            <person name="Byfors S."/>
        </authorList>
    </citation>
    <scope>NUCLEOTIDE SEQUENCE [LARGE SCALE GENOMIC DNA]</scope>
    <source>
        <strain evidence="3 4">LEGN</strain>
    </source>
</reference>
<dbReference type="OrthoDB" id="5654065at2"/>
<gene>
    <name evidence="3" type="ORF">EP47_08315</name>
</gene>
<dbReference type="RefSeq" id="WP_035891105.1">
    <property type="nucleotide sequence ID" value="NZ_JNCF01000071.1"/>
</dbReference>
<keyword evidence="2" id="KW-1133">Transmembrane helix</keyword>
<organism evidence="3 4">
    <name type="scientific">Legionella norrlandica</name>
    <dbReference type="NCBI Taxonomy" id="1498499"/>
    <lineage>
        <taxon>Bacteria</taxon>
        <taxon>Pseudomonadati</taxon>
        <taxon>Pseudomonadota</taxon>
        <taxon>Gammaproteobacteria</taxon>
        <taxon>Legionellales</taxon>
        <taxon>Legionellaceae</taxon>
        <taxon>Legionella</taxon>
    </lineage>
</organism>
<name>A0A0A2SSN7_9GAMM</name>
<dbReference type="EMBL" id="JNCF01000071">
    <property type="protein sequence ID" value="KGP62409.1"/>
    <property type="molecule type" value="Genomic_DNA"/>
</dbReference>
<keyword evidence="4" id="KW-1185">Reference proteome</keyword>